<reference evidence="6 7" key="1">
    <citation type="journal article" date="2019" name="PLoS Biol.">
        <title>Sex chromosomes control vertical transmission of feminizing Wolbachia symbionts in an isopod.</title>
        <authorList>
            <person name="Becking T."/>
            <person name="Chebbi M.A."/>
            <person name="Giraud I."/>
            <person name="Moumen B."/>
            <person name="Laverre T."/>
            <person name="Caubet Y."/>
            <person name="Peccoud J."/>
            <person name="Gilbert C."/>
            <person name="Cordaux R."/>
        </authorList>
    </citation>
    <scope>NUCLEOTIDE SEQUENCE [LARGE SCALE GENOMIC DNA]</scope>
    <source>
        <strain evidence="6">ANa2</strain>
        <tissue evidence="6">Whole body excluding digestive tract and cuticle</tissue>
    </source>
</reference>
<dbReference type="CDD" id="cd05332">
    <property type="entry name" value="11beta-HSD1_like_SDR_c"/>
    <property type="match status" value="1"/>
</dbReference>
<dbReference type="InterPro" id="IPR002347">
    <property type="entry name" value="SDR_fam"/>
</dbReference>
<keyword evidence="7" id="KW-1185">Reference proteome</keyword>
<keyword evidence="5" id="KW-0472">Membrane</keyword>
<comment type="similarity">
    <text evidence="1 4">Belongs to the short-chain dehydrogenases/reductases (SDR) family.</text>
</comment>
<keyword evidence="5" id="KW-1133">Transmembrane helix</keyword>
<sequence length="337" mass="37511">MIQDSSEINNGKSTSVVLSLPWLLGWASLTVMGPLVMAKVIYKTVQVIMSHLLDKERELYGKIVLLTGASSGLGKELAHSLYRRGCRLILASRNTDALEELKRNLIYQYNPPELHIPTVVRLDLEDLNSIPSFVESILKSHGHIDMLINNAGISYRGEIVTTEVSVDVKLMVVNYLAQVALTKAIVKSMIKRKSGHIVGVSSIQGKLAMPFRSCYSASKHALQSFFDCLRAEVDHHNIYVTVVSPGYIKTNLSMNAITGNGDVHGVMDKTTASGMLPKVVAEKIVKAIVNKDTEVLICPFLHKLIVCIRLCAPSLYFYIMKIRSWNTRKKELKEKQC</sequence>
<dbReference type="Proteomes" id="UP000326759">
    <property type="component" value="Unassembled WGS sequence"/>
</dbReference>
<proteinExistence type="inferred from homology"/>
<accession>A0A5N5SJ01</accession>
<evidence type="ECO:0000256" key="5">
    <source>
        <dbReference type="SAM" id="Phobius"/>
    </source>
</evidence>
<keyword evidence="2" id="KW-0560">Oxidoreductase</keyword>
<comment type="caution">
    <text evidence="6">The sequence shown here is derived from an EMBL/GenBank/DDBJ whole genome shotgun (WGS) entry which is preliminary data.</text>
</comment>
<organism evidence="6 7">
    <name type="scientific">Armadillidium nasatum</name>
    <dbReference type="NCBI Taxonomy" id="96803"/>
    <lineage>
        <taxon>Eukaryota</taxon>
        <taxon>Metazoa</taxon>
        <taxon>Ecdysozoa</taxon>
        <taxon>Arthropoda</taxon>
        <taxon>Crustacea</taxon>
        <taxon>Multicrustacea</taxon>
        <taxon>Malacostraca</taxon>
        <taxon>Eumalacostraca</taxon>
        <taxon>Peracarida</taxon>
        <taxon>Isopoda</taxon>
        <taxon>Oniscidea</taxon>
        <taxon>Crinocheta</taxon>
        <taxon>Armadillidiidae</taxon>
        <taxon>Armadillidium</taxon>
    </lineage>
</organism>
<dbReference type="PIRSF" id="PIRSF000126">
    <property type="entry name" value="11-beta-HSD1"/>
    <property type="match status" value="1"/>
</dbReference>
<evidence type="ECO:0000256" key="3">
    <source>
        <dbReference type="ARBA" id="ARBA00037096"/>
    </source>
</evidence>
<dbReference type="GO" id="GO:0016020">
    <property type="term" value="C:membrane"/>
    <property type="evidence" value="ECO:0007669"/>
    <property type="project" value="TreeGrafter"/>
</dbReference>
<protein>
    <submittedName>
        <fullName evidence="6">Dehydrogenase/reductase SDR family protein 7-like</fullName>
    </submittedName>
</protein>
<dbReference type="PRINTS" id="PR00081">
    <property type="entry name" value="GDHRDH"/>
</dbReference>
<dbReference type="InterPro" id="IPR020904">
    <property type="entry name" value="Sc_DH/Rdtase_CS"/>
</dbReference>
<dbReference type="AlphaFoldDB" id="A0A5N5SJ01"/>
<keyword evidence="5" id="KW-0812">Transmembrane</keyword>
<dbReference type="PRINTS" id="PR00080">
    <property type="entry name" value="SDRFAMILY"/>
</dbReference>
<dbReference type="EMBL" id="SEYY01024542">
    <property type="protein sequence ID" value="KAB7494053.1"/>
    <property type="molecule type" value="Genomic_DNA"/>
</dbReference>
<dbReference type="PANTHER" id="PTHR44196:SF1">
    <property type="entry name" value="DEHYDROGENASE_REDUCTASE SDR FAMILY MEMBER 7B"/>
    <property type="match status" value="1"/>
</dbReference>
<gene>
    <name evidence="6" type="ORF">Anas_10445</name>
</gene>
<dbReference type="InterPro" id="IPR036291">
    <property type="entry name" value="NAD(P)-bd_dom_sf"/>
</dbReference>
<name>A0A5N5SJ01_9CRUS</name>
<evidence type="ECO:0000256" key="1">
    <source>
        <dbReference type="ARBA" id="ARBA00006484"/>
    </source>
</evidence>
<dbReference type="SUPFAM" id="SSF51735">
    <property type="entry name" value="NAD(P)-binding Rossmann-fold domains"/>
    <property type="match status" value="1"/>
</dbReference>
<evidence type="ECO:0000313" key="7">
    <source>
        <dbReference type="Proteomes" id="UP000326759"/>
    </source>
</evidence>
<evidence type="ECO:0000256" key="2">
    <source>
        <dbReference type="ARBA" id="ARBA00023002"/>
    </source>
</evidence>
<evidence type="ECO:0000256" key="4">
    <source>
        <dbReference type="RuleBase" id="RU000363"/>
    </source>
</evidence>
<dbReference type="GO" id="GO:0016491">
    <property type="term" value="F:oxidoreductase activity"/>
    <property type="evidence" value="ECO:0007669"/>
    <property type="project" value="UniProtKB-KW"/>
</dbReference>
<comment type="function">
    <text evidence="3">Putative oxidoreductase.</text>
</comment>
<feature type="transmembrane region" description="Helical" evidence="5">
    <location>
        <begin position="20"/>
        <end position="42"/>
    </location>
</feature>
<dbReference type="PROSITE" id="PS00061">
    <property type="entry name" value="ADH_SHORT"/>
    <property type="match status" value="1"/>
</dbReference>
<dbReference type="OrthoDB" id="5307821at2759"/>
<dbReference type="PANTHER" id="PTHR44196">
    <property type="entry name" value="DEHYDROGENASE/REDUCTASE SDR FAMILY MEMBER 7B"/>
    <property type="match status" value="1"/>
</dbReference>
<dbReference type="Gene3D" id="3.40.50.720">
    <property type="entry name" value="NAD(P)-binding Rossmann-like Domain"/>
    <property type="match status" value="1"/>
</dbReference>
<evidence type="ECO:0000313" key="6">
    <source>
        <dbReference type="EMBL" id="KAB7494053.1"/>
    </source>
</evidence>
<dbReference type="Pfam" id="PF00106">
    <property type="entry name" value="adh_short"/>
    <property type="match status" value="1"/>
</dbReference>